<dbReference type="GO" id="GO:0016787">
    <property type="term" value="F:hydrolase activity"/>
    <property type="evidence" value="ECO:0007669"/>
    <property type="project" value="InterPro"/>
</dbReference>
<dbReference type="Gene3D" id="3.40.630.10">
    <property type="entry name" value="Zn peptidases"/>
    <property type="match status" value="1"/>
</dbReference>
<dbReference type="InterPro" id="IPR002933">
    <property type="entry name" value="Peptidase_M20"/>
</dbReference>
<dbReference type="PANTHER" id="PTHR11014">
    <property type="entry name" value="PEPTIDASE M20 FAMILY MEMBER"/>
    <property type="match status" value="1"/>
</dbReference>
<organism evidence="1 2">
    <name type="scientific">Dictyobacter vulcani</name>
    <dbReference type="NCBI Taxonomy" id="2607529"/>
    <lineage>
        <taxon>Bacteria</taxon>
        <taxon>Bacillati</taxon>
        <taxon>Chloroflexota</taxon>
        <taxon>Ktedonobacteria</taxon>
        <taxon>Ktedonobacterales</taxon>
        <taxon>Dictyobacteraceae</taxon>
        <taxon>Dictyobacter</taxon>
    </lineage>
</organism>
<keyword evidence="2" id="KW-1185">Reference proteome</keyword>
<evidence type="ECO:0000313" key="1">
    <source>
        <dbReference type="EMBL" id="GER87741.1"/>
    </source>
</evidence>
<evidence type="ECO:0008006" key="3">
    <source>
        <dbReference type="Google" id="ProtNLM"/>
    </source>
</evidence>
<accession>A0A5J4KN51</accession>
<dbReference type="SUPFAM" id="SSF53187">
    <property type="entry name" value="Zn-dependent exopeptidases"/>
    <property type="match status" value="1"/>
</dbReference>
<protein>
    <recommendedName>
        <fullName evidence="3">Peptidase M20 dimerisation domain-containing protein</fullName>
    </recommendedName>
</protein>
<proteinExistence type="predicted"/>
<dbReference type="EMBL" id="BKZW01000001">
    <property type="protein sequence ID" value="GER87741.1"/>
    <property type="molecule type" value="Genomic_DNA"/>
</dbReference>
<dbReference type="AlphaFoldDB" id="A0A5J4KN51"/>
<reference evidence="1 2" key="1">
    <citation type="submission" date="2019-10" db="EMBL/GenBank/DDBJ databases">
        <title>Dictyobacter vulcani sp. nov., within the class Ktedonobacteria, isolated from soil of volcanic Mt. Zao.</title>
        <authorList>
            <person name="Zheng Y."/>
            <person name="Wang C.M."/>
            <person name="Sakai Y."/>
            <person name="Abe K."/>
            <person name="Yokota A."/>
            <person name="Yabe S."/>
        </authorList>
    </citation>
    <scope>NUCLEOTIDE SEQUENCE [LARGE SCALE GENOMIC DNA]</scope>
    <source>
        <strain evidence="1 2">W12</strain>
    </source>
</reference>
<gene>
    <name evidence="1" type="ORF">KDW_19030</name>
</gene>
<dbReference type="RefSeq" id="WP_198925230.1">
    <property type="nucleotide sequence ID" value="NZ_BKZW01000001.1"/>
</dbReference>
<name>A0A5J4KN51_9CHLR</name>
<evidence type="ECO:0000313" key="2">
    <source>
        <dbReference type="Proteomes" id="UP000326912"/>
    </source>
</evidence>
<dbReference type="Pfam" id="PF01546">
    <property type="entry name" value="Peptidase_M20"/>
    <property type="match status" value="1"/>
</dbReference>
<dbReference type="Proteomes" id="UP000326912">
    <property type="component" value="Unassembled WGS sequence"/>
</dbReference>
<comment type="caution">
    <text evidence="1">The sequence shown here is derived from an EMBL/GenBank/DDBJ whole genome shotgun (WGS) entry which is preliminary data.</text>
</comment>
<dbReference type="PANTHER" id="PTHR11014:SF63">
    <property type="entry name" value="METALLOPEPTIDASE, PUTATIVE (AFU_ORTHOLOGUE AFUA_6G09600)-RELATED"/>
    <property type="match status" value="1"/>
</dbReference>
<sequence>MALGGSCDVEVYGGCPPCVNDETMTELVHAAAVASVGESAVDTGDEIPTTGADDMAYFLNAVPGCYFIVGAQNQEKGARYPHHHPRFNIDEDALPIGVEVLVRSALSFFDHEK</sequence>
<dbReference type="InterPro" id="IPR017439">
    <property type="entry name" value="Amidohydrolase"/>
</dbReference>